<keyword evidence="6" id="KW-1185">Reference proteome</keyword>
<proteinExistence type="predicted"/>
<feature type="compositionally biased region" description="Polar residues" evidence="3">
    <location>
        <begin position="727"/>
        <end position="739"/>
    </location>
</feature>
<feature type="coiled-coil region" evidence="2">
    <location>
        <begin position="214"/>
        <end position="322"/>
    </location>
</feature>
<feature type="compositionally biased region" description="Polar residues" evidence="3">
    <location>
        <begin position="70"/>
        <end position="85"/>
    </location>
</feature>
<sequence length="958" mass="110896">MADTGREEKLATARKKLKKFQQKRTPSSSPAVREVKHRVVDSSIYSRNSSESDGNPPTAERFSNVEENDPCSSSPINGTYNPGEHSTQTHQVSFILIFFFREYSTTEKIKQLCTQINGLMSQDLYINGEDPVFHEIKSLENRNIELEETVQSYRRSNDQLNNQVNEQRRQIILFQEQIKRERTELANKQLLEQRSLKEQLEVHIQTIGILVGEKQELQSTVSQLQRKYEIKQSENTELTSRLQTVRQKAVELEKNLANVTASCDKYQEDAKRFRQERDKYQTANYTQNQEKEELLQQNAELKVKLESKLAECEELAKNESELTFKLKKAELVVQQLSGEPDTSASHNFVQHLQNEKEELENKLEQINSTVQRLASDKGELLQQHADEVDQYERRIRSLTEEVEMHDREKRLLIARESELQESMQSLQKQLAALRDSEATQQVESIQLAAAEIEKLAEDKQRLAEHLQEEGRENSRLLREQERYLLRIQELEIAVARLGEESIDKATLLETAQSDKETISRALKQNKELKEKTEELEKRFITMSQENMELTSSLETERHMAKELASKLSNMGVELEESKQNLSSRNAEIQSLREELETASQSLTEQVTKGESMISSLQDKLDVSSQQLRDQLTQKDFEIAAVREEADMSSQHLRAQVKFCRSLASLKNELSQSEARLTEQFLLNEDDHEHKNVAELTNRLQQELQLAHDTINHLKAQNTELQEILANSENPDSMEPSGTESSDEDEISKSVHRGSGVTNQHNGTTDSENGDIQIKRLPPDVIPLQSTEHMMEEAPPYMNGDFSERESQVETDSSEEMNMAPHRTLHSPPPPSKYTDREDMVDSLSASIRQLEMERDQLADILHRTQDQQEDDILRLQQHMELQLKQQLQQQYRQIQEQFQQQLHEQQQKIHLLQALVEKQKEQIERKEEPELPNIPLDQIEQGDMPHDAIKMAFSKLQV</sequence>
<feature type="region of interest" description="Disordered" evidence="3">
    <location>
        <begin position="793"/>
        <end position="836"/>
    </location>
</feature>
<feature type="domain" description="Golgin subfamily A conserved" evidence="4">
    <location>
        <begin position="365"/>
        <end position="599"/>
    </location>
</feature>
<dbReference type="Proteomes" id="UP001159427">
    <property type="component" value="Unassembled WGS sequence"/>
</dbReference>
<evidence type="ECO:0000256" key="1">
    <source>
        <dbReference type="ARBA" id="ARBA00023054"/>
    </source>
</evidence>
<protein>
    <recommendedName>
        <fullName evidence="4">Golgin subfamily A conserved domain-containing protein</fullName>
    </recommendedName>
</protein>
<keyword evidence="1 2" id="KW-0175">Coiled coil</keyword>
<accession>A0ABN8PRJ4</accession>
<dbReference type="EMBL" id="CALNXI010000957">
    <property type="protein sequence ID" value="CAH3148690.1"/>
    <property type="molecule type" value="Genomic_DNA"/>
</dbReference>
<feature type="compositionally biased region" description="Polar residues" evidence="3">
    <location>
        <begin position="43"/>
        <end position="55"/>
    </location>
</feature>
<feature type="region of interest" description="Disordered" evidence="3">
    <location>
        <begin position="1"/>
        <end position="85"/>
    </location>
</feature>
<evidence type="ECO:0000313" key="6">
    <source>
        <dbReference type="Proteomes" id="UP001159427"/>
    </source>
</evidence>
<comment type="caution">
    <text evidence="5">The sequence shown here is derived from an EMBL/GenBank/DDBJ whole genome shotgun (WGS) entry which is preliminary data.</text>
</comment>
<evidence type="ECO:0000256" key="2">
    <source>
        <dbReference type="SAM" id="Coils"/>
    </source>
</evidence>
<feature type="compositionally biased region" description="Basic and acidic residues" evidence="3">
    <location>
        <begin position="1"/>
        <end position="11"/>
    </location>
</feature>
<evidence type="ECO:0000256" key="3">
    <source>
        <dbReference type="SAM" id="MobiDB-lite"/>
    </source>
</evidence>
<name>A0ABN8PRJ4_9CNID</name>
<feature type="coiled-coil region" evidence="2">
    <location>
        <begin position="349"/>
        <end position="608"/>
    </location>
</feature>
<organism evidence="5 6">
    <name type="scientific">Porites evermanni</name>
    <dbReference type="NCBI Taxonomy" id="104178"/>
    <lineage>
        <taxon>Eukaryota</taxon>
        <taxon>Metazoa</taxon>
        <taxon>Cnidaria</taxon>
        <taxon>Anthozoa</taxon>
        <taxon>Hexacorallia</taxon>
        <taxon>Scleractinia</taxon>
        <taxon>Fungiina</taxon>
        <taxon>Poritidae</taxon>
        <taxon>Porites</taxon>
    </lineage>
</organism>
<dbReference type="PANTHER" id="PTHR10881:SF46">
    <property type="entry name" value="GOLGIN SUBFAMILY A MEMBER 2"/>
    <property type="match status" value="1"/>
</dbReference>
<dbReference type="InterPro" id="IPR043976">
    <property type="entry name" value="GOLGA_cons_dom"/>
</dbReference>
<dbReference type="InterPro" id="IPR024858">
    <property type="entry name" value="GOLGA"/>
</dbReference>
<dbReference type="Pfam" id="PF15070">
    <property type="entry name" value="GOLGA2L5"/>
    <property type="match status" value="1"/>
</dbReference>
<feature type="region of interest" description="Disordered" evidence="3">
    <location>
        <begin position="727"/>
        <end position="776"/>
    </location>
</feature>
<reference evidence="5 6" key="1">
    <citation type="submission" date="2022-05" db="EMBL/GenBank/DDBJ databases">
        <authorList>
            <consortium name="Genoscope - CEA"/>
            <person name="William W."/>
        </authorList>
    </citation>
    <scope>NUCLEOTIDE SEQUENCE [LARGE SCALE GENOMIC DNA]</scope>
</reference>
<dbReference type="PANTHER" id="PTHR10881">
    <property type="entry name" value="GOLGIN SUBFAMILY A MEMBER-RELATED"/>
    <property type="match status" value="1"/>
</dbReference>
<feature type="compositionally biased region" description="Polar residues" evidence="3">
    <location>
        <begin position="755"/>
        <end position="766"/>
    </location>
</feature>
<evidence type="ECO:0000313" key="5">
    <source>
        <dbReference type="EMBL" id="CAH3148690.1"/>
    </source>
</evidence>
<evidence type="ECO:0000259" key="4">
    <source>
        <dbReference type="Pfam" id="PF15070"/>
    </source>
</evidence>
<feature type="coiled-coil region" evidence="2">
    <location>
        <begin position="840"/>
        <end position="922"/>
    </location>
</feature>
<gene>
    <name evidence="5" type="ORF">PEVE_00044672</name>
</gene>
<feature type="compositionally biased region" description="Basic residues" evidence="3">
    <location>
        <begin position="12"/>
        <end position="22"/>
    </location>
</feature>
<feature type="coiled-coil region" evidence="2">
    <location>
        <begin position="136"/>
        <end position="184"/>
    </location>
</feature>